<accession>A0A5C7I3L5</accession>
<dbReference type="InterPro" id="IPR037848">
    <property type="entry name" value="GEM-like"/>
</dbReference>
<dbReference type="AlphaFoldDB" id="A0A5C7I3L5"/>
<dbReference type="InterPro" id="IPR011993">
    <property type="entry name" value="PH-like_dom_sf"/>
</dbReference>
<evidence type="ECO:0000313" key="4">
    <source>
        <dbReference type="Proteomes" id="UP000323000"/>
    </source>
</evidence>
<keyword evidence="4" id="KW-1185">Reference proteome</keyword>
<feature type="domain" description="GRAM" evidence="2">
    <location>
        <begin position="85"/>
        <end position="163"/>
    </location>
</feature>
<sequence length="280" mass="31278">MTSNNGNNPYLYLSPPVPASGKRPIGTVCEMLNRCGKKVDDVSRKAETIADNVWNHLRVSSRLADAAMARLAQGTKVLAEGGNEKVFQQEFHILPGEKLLNAYACYLSTSTGPVIGTLYISSKRMAFRSDYPVCHYSSSGQQEWMYNKVVVDLDKLRAVNPSANRVNPSEKNIHIVTRDGYEFWFMGFISYDKALKTLTEALPLQYSVTLPEKSNVFLRWLQLKEIYADTEETGTVLLEMTDRGVTNALLQLGETYADTKETDTVLMLETKSGVTNALLQ</sequence>
<evidence type="ECO:0000259" key="2">
    <source>
        <dbReference type="SMART" id="SM00568"/>
    </source>
</evidence>
<comment type="similarity">
    <text evidence="1">Belongs to the GEM family.</text>
</comment>
<dbReference type="InterPro" id="IPR004182">
    <property type="entry name" value="GRAM"/>
</dbReference>
<evidence type="ECO:0000256" key="1">
    <source>
        <dbReference type="ARBA" id="ARBA00009414"/>
    </source>
</evidence>
<dbReference type="OrthoDB" id="1876989at2759"/>
<comment type="caution">
    <text evidence="3">The sequence shown here is derived from an EMBL/GenBank/DDBJ whole genome shotgun (WGS) entry which is preliminary data.</text>
</comment>
<gene>
    <name evidence="3" type="ORF">EZV62_010150</name>
</gene>
<dbReference type="CDD" id="cd13222">
    <property type="entry name" value="PH-GRAM_GEM"/>
    <property type="match status" value="1"/>
</dbReference>
<dbReference type="Pfam" id="PF02893">
    <property type="entry name" value="GRAM"/>
    <property type="match status" value="1"/>
</dbReference>
<dbReference type="Gene3D" id="2.30.29.30">
    <property type="entry name" value="Pleckstrin-homology domain (PH domain)/Phosphotyrosine-binding domain (PTB)"/>
    <property type="match status" value="1"/>
</dbReference>
<protein>
    <recommendedName>
        <fullName evidence="2">GRAM domain-containing protein</fullName>
    </recommendedName>
</protein>
<dbReference type="PANTHER" id="PTHR31969">
    <property type="entry name" value="GEM-LIKE PROTEIN 2"/>
    <property type="match status" value="1"/>
</dbReference>
<dbReference type="EMBL" id="VAHF01000004">
    <property type="protein sequence ID" value="TXG63156.1"/>
    <property type="molecule type" value="Genomic_DNA"/>
</dbReference>
<proteinExistence type="inferred from homology"/>
<dbReference type="SMART" id="SM00568">
    <property type="entry name" value="GRAM"/>
    <property type="match status" value="1"/>
</dbReference>
<organism evidence="3 4">
    <name type="scientific">Acer yangbiense</name>
    <dbReference type="NCBI Taxonomy" id="1000413"/>
    <lineage>
        <taxon>Eukaryota</taxon>
        <taxon>Viridiplantae</taxon>
        <taxon>Streptophyta</taxon>
        <taxon>Embryophyta</taxon>
        <taxon>Tracheophyta</taxon>
        <taxon>Spermatophyta</taxon>
        <taxon>Magnoliopsida</taxon>
        <taxon>eudicotyledons</taxon>
        <taxon>Gunneridae</taxon>
        <taxon>Pentapetalae</taxon>
        <taxon>rosids</taxon>
        <taxon>malvids</taxon>
        <taxon>Sapindales</taxon>
        <taxon>Sapindaceae</taxon>
        <taxon>Hippocastanoideae</taxon>
        <taxon>Acereae</taxon>
        <taxon>Acer</taxon>
    </lineage>
</organism>
<evidence type="ECO:0000313" key="3">
    <source>
        <dbReference type="EMBL" id="TXG63156.1"/>
    </source>
</evidence>
<dbReference type="Proteomes" id="UP000323000">
    <property type="component" value="Chromosome 4"/>
</dbReference>
<name>A0A5C7I3L5_9ROSI</name>
<reference evidence="4" key="1">
    <citation type="journal article" date="2019" name="Gigascience">
        <title>De novo genome assembly of the endangered Acer yangbiense, a plant species with extremely small populations endemic to Yunnan Province, China.</title>
        <authorList>
            <person name="Yang J."/>
            <person name="Wariss H.M."/>
            <person name="Tao L."/>
            <person name="Zhang R."/>
            <person name="Yun Q."/>
            <person name="Hollingsworth P."/>
            <person name="Dao Z."/>
            <person name="Luo G."/>
            <person name="Guo H."/>
            <person name="Ma Y."/>
            <person name="Sun W."/>
        </authorList>
    </citation>
    <scope>NUCLEOTIDE SEQUENCE [LARGE SCALE GENOMIC DNA]</scope>
    <source>
        <strain evidence="4">cv. Malutang</strain>
    </source>
</reference>